<reference evidence="1 2" key="1">
    <citation type="submission" date="2016-01" db="EMBL/GenBank/DDBJ databases">
        <title>Genome sequencing of Roseivirga spongicola UST030701-084.</title>
        <authorList>
            <person name="Selvaratnam C."/>
            <person name="Thevarajoo S."/>
            <person name="Goh K.M."/>
            <person name="Ee R."/>
            <person name="Chan K.-G."/>
            <person name="Chong C.S."/>
        </authorList>
    </citation>
    <scope>NUCLEOTIDE SEQUENCE [LARGE SCALE GENOMIC DNA]</scope>
    <source>
        <strain evidence="1 2">UST030701-084</strain>
    </source>
</reference>
<dbReference type="OrthoDB" id="9997427at2"/>
<protein>
    <recommendedName>
        <fullName evidence="3">Holliday junction resolvase</fullName>
    </recommendedName>
</protein>
<keyword evidence="2" id="KW-1185">Reference proteome</keyword>
<sequence length="112" mass="13212">MSGKTSRTKGHNFERQVAKEMRELGFNDCETSRYANRKLDDACVDLTETGCFSIQCKAYKNQPNFRIELDKMPEDSNYNLVFHKAPRKKDLVVMYKEDFYEIIQMLKSEKLI</sequence>
<name>A0A150XCJ7_9BACT</name>
<dbReference type="Proteomes" id="UP000075606">
    <property type="component" value="Unassembled WGS sequence"/>
</dbReference>
<evidence type="ECO:0008006" key="3">
    <source>
        <dbReference type="Google" id="ProtNLM"/>
    </source>
</evidence>
<dbReference type="AlphaFoldDB" id="A0A150XCJ7"/>
<dbReference type="EMBL" id="LRPC01000006">
    <property type="protein sequence ID" value="KYG76438.1"/>
    <property type="molecule type" value="Genomic_DNA"/>
</dbReference>
<accession>A0A150XCJ7</accession>
<proteinExistence type="predicted"/>
<organism evidence="1 2">
    <name type="scientific">Roseivirga spongicola</name>
    <dbReference type="NCBI Taxonomy" id="333140"/>
    <lineage>
        <taxon>Bacteria</taxon>
        <taxon>Pseudomonadati</taxon>
        <taxon>Bacteroidota</taxon>
        <taxon>Cytophagia</taxon>
        <taxon>Cytophagales</taxon>
        <taxon>Roseivirgaceae</taxon>
        <taxon>Roseivirga</taxon>
    </lineage>
</organism>
<gene>
    <name evidence="1" type="ORF">AWW68_19530</name>
</gene>
<dbReference type="RefSeq" id="WP_068218964.1">
    <property type="nucleotide sequence ID" value="NZ_LRPC01000006.1"/>
</dbReference>
<evidence type="ECO:0000313" key="1">
    <source>
        <dbReference type="EMBL" id="KYG76438.1"/>
    </source>
</evidence>
<dbReference type="STRING" id="333140.AWW68_19530"/>
<comment type="caution">
    <text evidence="1">The sequence shown here is derived from an EMBL/GenBank/DDBJ whole genome shotgun (WGS) entry which is preliminary data.</text>
</comment>
<evidence type="ECO:0000313" key="2">
    <source>
        <dbReference type="Proteomes" id="UP000075606"/>
    </source>
</evidence>